<evidence type="ECO:0000256" key="7">
    <source>
        <dbReference type="ARBA" id="ARBA00022989"/>
    </source>
</evidence>
<reference evidence="10 11" key="1">
    <citation type="submission" date="2020-12" db="EMBL/GenBank/DDBJ databases">
        <title>De novo assembly of Tibetan sheep genome.</title>
        <authorList>
            <person name="Li X."/>
        </authorList>
    </citation>
    <scope>NUCLEOTIDE SEQUENCE [LARGE SCALE GENOMIC DNA]</scope>
    <source>
        <tissue evidence="10">Heart</tissue>
    </source>
</reference>
<dbReference type="InterPro" id="IPR007237">
    <property type="entry name" value="CD20-like"/>
</dbReference>
<sequence length="424" mass="47793">MPALFNDFGELDQKILFHIEGSMKVRCSYFWFYAKIKPTLFHNLYMNPDEAFLGDDCPVTHISPDAHYEFFYYSNKCGIVTKTFQETLLLQTKIKYISSNSGDMAEMPVSCVVTKQACMYPSSNETESEDDETSSEDTEVAYVLQSHESKPFHVTVSVSPCAYRNQYIFADELYLGSGCSMTPIQTYMYDFIYPVYECGIRIRRVTQILIGLIYLYFGIIVSSKINDSEFTEYFFSSFKAGYPFWGALFFAISGILSIMSERKPSAYLIRGCLGANAVSSVAAGTGVGVLISNLKQSSTYVYRCKEVYENDYCSLACFSTEVVAIILLLTILGFGSAVSLIAYGIGEIIEGNQIPEDRLYEEVNIYSPIYRCVHSAIKSSHSGDSISYTVDKRFDATNRATGKCFRKPIPVVTEEPHLERTRIL</sequence>
<evidence type="ECO:0000256" key="8">
    <source>
        <dbReference type="ARBA" id="ARBA00023136"/>
    </source>
</evidence>
<dbReference type="EMBL" id="JAEMGP010000015">
    <property type="protein sequence ID" value="KAG5200218.1"/>
    <property type="molecule type" value="Genomic_DNA"/>
</dbReference>
<dbReference type="InterPro" id="IPR033222">
    <property type="entry name" value="PLAC1_fam"/>
</dbReference>
<keyword evidence="6" id="KW-0732">Signal</keyword>
<comment type="subcellular location">
    <subcellularLocation>
        <location evidence="1">Membrane</location>
        <topology evidence="1">Multi-pass membrane protein</topology>
    </subcellularLocation>
    <subcellularLocation>
        <location evidence="2">Secreted</location>
    </subcellularLocation>
</comment>
<accession>A0A835ZSV8</accession>
<dbReference type="PANTHER" id="PTHR14380">
    <property type="entry name" value="PLACENTA-SPECIFIC PROTEIN 1"/>
    <property type="match status" value="1"/>
</dbReference>
<evidence type="ECO:0000256" key="4">
    <source>
        <dbReference type="ARBA" id="ARBA00022525"/>
    </source>
</evidence>
<keyword evidence="4" id="KW-0964">Secreted</keyword>
<gene>
    <name evidence="10" type="ORF">JEQ12_006697</name>
</gene>
<keyword evidence="8 9" id="KW-0472">Membrane</keyword>
<organism evidence="10 11">
    <name type="scientific">Ovis aries</name>
    <name type="common">Sheep</name>
    <dbReference type="NCBI Taxonomy" id="9940"/>
    <lineage>
        <taxon>Eukaryota</taxon>
        <taxon>Metazoa</taxon>
        <taxon>Chordata</taxon>
        <taxon>Craniata</taxon>
        <taxon>Vertebrata</taxon>
        <taxon>Euteleostomi</taxon>
        <taxon>Mammalia</taxon>
        <taxon>Eutheria</taxon>
        <taxon>Laurasiatheria</taxon>
        <taxon>Artiodactyla</taxon>
        <taxon>Ruminantia</taxon>
        <taxon>Pecora</taxon>
        <taxon>Bovidae</taxon>
        <taxon>Caprinae</taxon>
        <taxon>Ovis</taxon>
    </lineage>
</organism>
<evidence type="ECO:0000256" key="9">
    <source>
        <dbReference type="SAM" id="Phobius"/>
    </source>
</evidence>
<dbReference type="Pfam" id="PF04103">
    <property type="entry name" value="CD20"/>
    <property type="match status" value="1"/>
</dbReference>
<evidence type="ECO:0000256" key="2">
    <source>
        <dbReference type="ARBA" id="ARBA00004613"/>
    </source>
</evidence>
<keyword evidence="5 9" id="KW-0812">Transmembrane</keyword>
<feature type="transmembrane region" description="Helical" evidence="9">
    <location>
        <begin position="322"/>
        <end position="345"/>
    </location>
</feature>
<evidence type="ECO:0000256" key="5">
    <source>
        <dbReference type="ARBA" id="ARBA00022692"/>
    </source>
</evidence>
<evidence type="ECO:0000256" key="3">
    <source>
        <dbReference type="ARBA" id="ARBA00010071"/>
    </source>
</evidence>
<feature type="transmembrane region" description="Helical" evidence="9">
    <location>
        <begin position="205"/>
        <end position="222"/>
    </location>
</feature>
<dbReference type="Gene3D" id="2.60.40.3210">
    <property type="entry name" value="Zona pellucida, ZP-N domain"/>
    <property type="match status" value="1"/>
</dbReference>
<dbReference type="Proteomes" id="UP000664991">
    <property type="component" value="Chromosome 15"/>
</dbReference>
<evidence type="ECO:0000256" key="1">
    <source>
        <dbReference type="ARBA" id="ARBA00004141"/>
    </source>
</evidence>
<evidence type="ECO:0000313" key="11">
    <source>
        <dbReference type="Proteomes" id="UP000664991"/>
    </source>
</evidence>
<dbReference type="GO" id="GO:0016020">
    <property type="term" value="C:membrane"/>
    <property type="evidence" value="ECO:0007669"/>
    <property type="project" value="UniProtKB-SubCell"/>
</dbReference>
<proteinExistence type="inferred from homology"/>
<protein>
    <submittedName>
        <fullName evidence="10">Uncharacterized protein</fullName>
    </submittedName>
</protein>
<evidence type="ECO:0000313" key="10">
    <source>
        <dbReference type="EMBL" id="KAG5200218.1"/>
    </source>
</evidence>
<name>A0A835ZSV8_SHEEP</name>
<evidence type="ECO:0000256" key="6">
    <source>
        <dbReference type="ARBA" id="ARBA00022729"/>
    </source>
</evidence>
<keyword evidence="7 9" id="KW-1133">Transmembrane helix</keyword>
<dbReference type="AlphaFoldDB" id="A0A835ZSV8"/>
<feature type="transmembrane region" description="Helical" evidence="9">
    <location>
        <begin position="267"/>
        <end position="291"/>
    </location>
</feature>
<dbReference type="GO" id="GO:0005576">
    <property type="term" value="C:extracellular region"/>
    <property type="evidence" value="ECO:0007669"/>
    <property type="project" value="UniProtKB-SubCell"/>
</dbReference>
<dbReference type="PANTHER" id="PTHR14380:SF3">
    <property type="entry name" value="OOCYTE-SECRETED PROTEIN 1"/>
    <property type="match status" value="1"/>
</dbReference>
<comment type="similarity">
    <text evidence="3">Belongs to the PLAC1 family.</text>
</comment>
<comment type="caution">
    <text evidence="10">The sequence shown here is derived from an EMBL/GenBank/DDBJ whole genome shotgun (WGS) entry which is preliminary data.</text>
</comment>
<feature type="transmembrane region" description="Helical" evidence="9">
    <location>
        <begin position="242"/>
        <end position="260"/>
    </location>
</feature>